<name>A0A0E4FS63_9BRAD</name>
<sequence length="41" mass="4494">MPFLGRSGPREKPFMAHFPTVPRFAAEGCGNGNCTARTDRI</sequence>
<evidence type="ECO:0000313" key="1">
    <source>
        <dbReference type="EMBL" id="BAR53678.1"/>
    </source>
</evidence>
<organism evidence="1 2">
    <name type="scientific">Bradyrhizobium diazoefficiens</name>
    <dbReference type="NCBI Taxonomy" id="1355477"/>
    <lineage>
        <taxon>Bacteria</taxon>
        <taxon>Pseudomonadati</taxon>
        <taxon>Pseudomonadota</taxon>
        <taxon>Alphaproteobacteria</taxon>
        <taxon>Hyphomicrobiales</taxon>
        <taxon>Nitrobacteraceae</taxon>
        <taxon>Bradyrhizobium</taxon>
    </lineage>
</organism>
<reference evidence="1 2" key="1">
    <citation type="submission" date="2014-11" db="EMBL/GenBank/DDBJ databases">
        <title>Symbiosis island explosion on the genome of extra-slow-growing strains of soybean bradyrhizobia with massive insertion sequences.</title>
        <authorList>
            <person name="Iida T."/>
            <person name="Minamisawa K."/>
        </authorList>
    </citation>
    <scope>NUCLEOTIDE SEQUENCE [LARGE SCALE GENOMIC DNA]</scope>
    <source>
        <strain evidence="1 2">NK6</strain>
    </source>
</reference>
<evidence type="ECO:0000313" key="2">
    <source>
        <dbReference type="Proteomes" id="UP000063308"/>
    </source>
</evidence>
<dbReference type="EMBL" id="AP014685">
    <property type="protein sequence ID" value="BAR53678.1"/>
    <property type="molecule type" value="Genomic_DNA"/>
</dbReference>
<dbReference type="Proteomes" id="UP000063308">
    <property type="component" value="Chromosome"/>
</dbReference>
<dbReference type="AlphaFoldDB" id="A0A0E4FS63"/>
<gene>
    <name evidence="1" type="ORF">NK6_493</name>
</gene>
<accession>A0A0E4FS63</accession>
<proteinExistence type="predicted"/>
<protein>
    <submittedName>
        <fullName evidence="1">Uncharacterized protein</fullName>
    </submittedName>
</protein>